<dbReference type="Proteomes" id="UP000006386">
    <property type="component" value="Chromosome"/>
</dbReference>
<dbReference type="InterPro" id="IPR058086">
    <property type="entry name" value="IsaB"/>
</dbReference>
<evidence type="ECO:0000313" key="7">
    <source>
        <dbReference type="Proteomes" id="UP000006386"/>
    </source>
</evidence>
<dbReference type="AlphaFoldDB" id="A0A0H3KAT9"/>
<reference evidence="6 7" key="1">
    <citation type="journal article" date="2008" name="J. Bacteriol.">
        <title>Genome sequence of Staphylococcus aureus strain Newman and comparative analysis of staphylococcal genomes: polymorphism and evolution of two major pathogenicity islands.</title>
        <authorList>
            <person name="Baba T."/>
            <person name="Bae T."/>
            <person name="Schneewind O."/>
            <person name="Takeuchi F."/>
            <person name="Hiramatsu K."/>
        </authorList>
    </citation>
    <scope>NUCLEOTIDE SEQUENCE [LARGE SCALE GENOMIC DNA]</scope>
    <source>
        <strain evidence="6 7">Newman</strain>
    </source>
</reference>
<evidence type="ECO:0000256" key="1">
    <source>
        <dbReference type="ARBA" id="ARBA00004613"/>
    </source>
</evidence>
<comment type="subcellular location">
    <subcellularLocation>
        <location evidence="1">Secreted</location>
    </subcellularLocation>
</comment>
<dbReference type="EMBL" id="AP009351">
    <property type="protein sequence ID" value="BAF68809.1"/>
    <property type="molecule type" value="Genomic_DNA"/>
</dbReference>
<dbReference type="RefSeq" id="WP_001044560.1">
    <property type="nucleotide sequence ID" value="NC_009641.1"/>
</dbReference>
<dbReference type="NCBIfam" id="NF047686">
    <property type="entry name" value="IsaB_fam"/>
    <property type="match status" value="1"/>
</dbReference>
<sequence length="175" mass="19370">MNKTSKVCVAATLALGTLIGVTVVENSAPTSKQAQAAITPYYTYNGYIGNNANFILDKNFINAIKYDNVKFNGIKLAKTNTIKKVEKYDQTFKGVSAKGNEASQLQFVVKNNISLKDIQKAYGKDLKKENGKTKEADSGIFYYQNAKKTLGIWFVVDHNRVVEVTVGHTPYKTSK</sequence>
<comment type="similarity">
    <text evidence="4">Belongs to the IsaB family.</text>
</comment>
<dbReference type="SMR" id="A0A0H3KAT9"/>
<evidence type="ECO:0000256" key="3">
    <source>
        <dbReference type="ARBA" id="ARBA00022729"/>
    </source>
</evidence>
<evidence type="ECO:0000256" key="5">
    <source>
        <dbReference type="ARBA" id="ARBA00093792"/>
    </source>
</evidence>
<protein>
    <recommendedName>
        <fullName evidence="5">Immunodominant staphylococcal antigen B</fullName>
    </recommendedName>
</protein>
<gene>
    <name evidence="6" type="primary">isaB</name>
    <name evidence="6" type="ordered locus">NWMN_2537</name>
</gene>
<keyword evidence="2" id="KW-0964">Secreted</keyword>
<dbReference type="KEGG" id="sae:NWMN_2537"/>
<evidence type="ECO:0000256" key="4">
    <source>
        <dbReference type="ARBA" id="ARBA00093777"/>
    </source>
</evidence>
<proteinExistence type="inferred from homology"/>
<keyword evidence="3" id="KW-0732">Signal</keyword>
<dbReference type="HOGENOM" id="CLU_119552_0_0_9"/>
<evidence type="ECO:0000256" key="2">
    <source>
        <dbReference type="ARBA" id="ARBA00022525"/>
    </source>
</evidence>
<evidence type="ECO:0000313" key="6">
    <source>
        <dbReference type="EMBL" id="BAF68809.1"/>
    </source>
</evidence>
<organism evidence="6 7">
    <name type="scientific">Staphylococcus aureus (strain Newman)</name>
    <dbReference type="NCBI Taxonomy" id="426430"/>
    <lineage>
        <taxon>Bacteria</taxon>
        <taxon>Bacillati</taxon>
        <taxon>Bacillota</taxon>
        <taxon>Bacilli</taxon>
        <taxon>Bacillales</taxon>
        <taxon>Staphylococcaceae</taxon>
        <taxon>Staphylococcus</taxon>
    </lineage>
</organism>
<name>A0A0H3KAT9_STAAE</name>
<accession>A0A0H3KAT9</accession>